<dbReference type="SMART" id="SM00869">
    <property type="entry name" value="Autotransporter"/>
    <property type="match status" value="1"/>
</dbReference>
<sequence length="1160" mass="124233">MNFDYKYSKLLNPKVLDSNLNTKAMNPKPLDSQSLISQLFNPKFLDSNSNLKPLYSRINVKTLDSNPKIRDINFKLLNPKSLSPSFLSLICASVLLTIPHSISAKDNWVAIGNDTLDTTTDTNANKVTKALTNKQISASQTKEYKNLEITNTGSITNTNANFAINIQNNATIESITNKGLISGSGNHNISINTSSIQSFENIGTITNTNTGKFNFNITQGTIDNFSNSGIIDSKGYGIALQPNTTITNFNNTGTILAKETSGRDAVYINKATISSFINGENGIIKSEGNRGVGINILNGTSITNFENKGTIEGGHGIYINHSTIENITNSGTIESKNTGIYIYTINSPITTLINKGLIRTKESTGDGGIVIWGGKVDALVNSGTIETKTSGIVVFNRDNSPTSIKTILNEGLIQAKSSGIFYEVGNNIETIINKGTIQAENGIYIHNFDSTGRDTKLGKIILEPNSVIDAKVSGININIQNGKKTEVKGIEIQKGAIIKSSDGSAINVAPNNHITGDINIAGKIEAKTGISNAGEIQASITLSDEVKDFSVENTGNGNITGSIEAKDNVALSLTNSGNSSIGGSITSSSNAPLSITNTGSGSIGGSITASGNAPISITNSDNAKVAGNIEVSGDAPIVIKNEGNATLQSDIINSGSGNLSLSNTGNASIGANIKNNGSGSLSISNTGKVSDTTKIESNGSGKVEVEEWLVSTNSQGEVKPLEITGTNLSVVSVSNVTFDAGNITNLSSLVQDPKNVINIDTSQDTTISNPAEINSKVFAKAEFKTNDPSVNVNVDALSKTLSFSVDAAKTSAAALGKTLISNTQARANFVNAVMGNAMNAVNLIHNQGSANVYSNFNKAYEEGAIYANFDNLGSDALLRSSETKDKNHLAFMLPYISKSNTSLNGGLTSKGHTKGVIFGYSYLNPNNKDIYGIYGGYDDFSSKTYPSDILALNNRTYYAGVRYYHPFNYKDYELFSKFSSQFGLIQNDISERVGQTEFKGEPKSYAYDANVNMGINIKLNTKHTLTPEIGLGYNGGYSKAYTMSNAINTITRRNYTHKMNLFKTKTSLSLYSDWHKHFKTLVYAGVDWTMNPNVDNPKGRYSNIGYYGGGESKLDNLEYALGTTLVIPLNDAFYFSLNYGMNGTKNTTMHTGYGKFNYMW</sequence>
<dbReference type="OrthoDB" id="5331935at2"/>
<evidence type="ECO:0000313" key="2">
    <source>
        <dbReference type="EMBL" id="AWI33604.1"/>
    </source>
</evidence>
<dbReference type="AlphaFoldDB" id="A0A2U8FBS8"/>
<dbReference type="PROSITE" id="PS51208">
    <property type="entry name" value="AUTOTRANSPORTER"/>
    <property type="match status" value="1"/>
</dbReference>
<dbReference type="Gene3D" id="2.40.128.130">
    <property type="entry name" value="Autotransporter beta-domain"/>
    <property type="match status" value="1"/>
</dbReference>
<dbReference type="KEGG" id="had:CDV25_01635"/>
<dbReference type="InterPro" id="IPR005546">
    <property type="entry name" value="Autotransporte_beta"/>
</dbReference>
<dbReference type="EMBL" id="CP021886">
    <property type="protein sequence ID" value="AWI33604.1"/>
    <property type="molecule type" value="Genomic_DNA"/>
</dbReference>
<dbReference type="SUPFAM" id="SSF103515">
    <property type="entry name" value="Autotransporter"/>
    <property type="match status" value="1"/>
</dbReference>
<proteinExistence type="predicted"/>
<name>A0A2U8FBS8_9HELI</name>
<protein>
    <recommendedName>
        <fullName evidence="1">Autotransporter domain-containing protein</fullName>
    </recommendedName>
</protein>
<feature type="domain" description="Autotransporter" evidence="1">
    <location>
        <begin position="883"/>
        <end position="1160"/>
    </location>
</feature>
<reference evidence="2 3" key="1">
    <citation type="submission" date="2017-06" db="EMBL/GenBank/DDBJ databases">
        <title>Complete genome of Helicobacter apodemus.</title>
        <authorList>
            <person name="Cho S."/>
        </authorList>
    </citation>
    <scope>NUCLEOTIDE SEQUENCE [LARGE SCALE GENOMIC DNA]</scope>
    <source>
        <strain evidence="3">SNUVETPUB-15-01</strain>
    </source>
</reference>
<dbReference type="InterPro" id="IPR036709">
    <property type="entry name" value="Autotransporte_beta_dom_sf"/>
</dbReference>
<evidence type="ECO:0000313" key="3">
    <source>
        <dbReference type="Proteomes" id="UP000244890"/>
    </source>
</evidence>
<accession>A0A2U8FBS8</accession>
<organism evidence="2 3">
    <name type="scientific">Helicobacter apodemus</name>
    <dbReference type="NCBI Taxonomy" id="135569"/>
    <lineage>
        <taxon>Bacteria</taxon>
        <taxon>Pseudomonadati</taxon>
        <taxon>Campylobacterota</taxon>
        <taxon>Epsilonproteobacteria</taxon>
        <taxon>Campylobacterales</taxon>
        <taxon>Helicobacteraceae</taxon>
        <taxon>Helicobacter</taxon>
    </lineage>
</organism>
<evidence type="ECO:0000259" key="1">
    <source>
        <dbReference type="PROSITE" id="PS51208"/>
    </source>
</evidence>
<dbReference type="RefSeq" id="WP_108910497.1">
    <property type="nucleotide sequence ID" value="NZ_CP021886.1"/>
</dbReference>
<gene>
    <name evidence="2" type="ORF">CDV25_01635</name>
</gene>
<dbReference type="Proteomes" id="UP000244890">
    <property type="component" value="Chromosome"/>
</dbReference>